<dbReference type="GO" id="GO:0009317">
    <property type="term" value="C:acetyl-CoA carboxylase complex"/>
    <property type="evidence" value="ECO:0007669"/>
    <property type="project" value="InterPro"/>
</dbReference>
<dbReference type="RefSeq" id="WP_212780295.1">
    <property type="nucleotide sequence ID" value="NZ_BMAY01000003.1"/>
</dbReference>
<keyword evidence="9" id="KW-0275">Fatty acid biosynthesis</keyword>
<proteinExistence type="predicted"/>
<dbReference type="Gene3D" id="3.90.226.10">
    <property type="entry name" value="2-enoyl-CoA Hydratase, Chain A, domain 1"/>
    <property type="match status" value="1"/>
</dbReference>
<comment type="catalytic activity">
    <reaction evidence="10">
        <text>N(6)-carboxybiotinyl-L-lysyl-[protein] + acetyl-CoA = N(6)-biotinyl-L-lysyl-[protein] + malonyl-CoA</text>
        <dbReference type="Rhea" id="RHEA:54728"/>
        <dbReference type="Rhea" id="RHEA-COMP:10505"/>
        <dbReference type="Rhea" id="RHEA-COMP:10506"/>
        <dbReference type="ChEBI" id="CHEBI:57288"/>
        <dbReference type="ChEBI" id="CHEBI:57384"/>
        <dbReference type="ChEBI" id="CHEBI:83144"/>
        <dbReference type="ChEBI" id="CHEBI:83145"/>
        <dbReference type="EC" id="2.1.3.15"/>
    </reaction>
</comment>
<keyword evidence="7" id="KW-0067">ATP-binding</keyword>
<comment type="caution">
    <text evidence="12">The sequence shown here is derived from an EMBL/GenBank/DDBJ whole genome shotgun (WGS) entry which is preliminary data.</text>
</comment>
<evidence type="ECO:0000256" key="6">
    <source>
        <dbReference type="ARBA" id="ARBA00022832"/>
    </source>
</evidence>
<dbReference type="GO" id="GO:0005524">
    <property type="term" value="F:ATP binding"/>
    <property type="evidence" value="ECO:0007669"/>
    <property type="project" value="UniProtKB-KW"/>
</dbReference>
<dbReference type="SUPFAM" id="SSF52096">
    <property type="entry name" value="ClpP/crotonase"/>
    <property type="match status" value="1"/>
</dbReference>
<name>A0A916QGJ9_9LACO</name>
<dbReference type="NCBIfam" id="NF041504">
    <property type="entry name" value="AccA_sub"/>
    <property type="match status" value="1"/>
</dbReference>
<dbReference type="InterPro" id="IPR029045">
    <property type="entry name" value="ClpP/crotonase-like_dom_sf"/>
</dbReference>
<reference evidence="12" key="1">
    <citation type="submission" date="2020-08" db="EMBL/GenBank/DDBJ databases">
        <title>Taxonomic study for Lactobacillus species isolated from hardwood bark.</title>
        <authorList>
            <person name="Tohno M."/>
            <person name="Tanizawa Y."/>
        </authorList>
    </citation>
    <scope>NUCLEOTIDE SEQUENCE</scope>
    <source>
        <strain evidence="12">B40</strain>
    </source>
</reference>
<evidence type="ECO:0000256" key="2">
    <source>
        <dbReference type="ARBA" id="ARBA00011883"/>
    </source>
</evidence>
<evidence type="ECO:0000256" key="1">
    <source>
        <dbReference type="ARBA" id="ARBA00004956"/>
    </source>
</evidence>
<comment type="pathway">
    <text evidence="1">Lipid metabolism; malonyl-CoA biosynthesis; malonyl-CoA from acetyl-CoA: step 1/1.</text>
</comment>
<dbReference type="GO" id="GO:0016743">
    <property type="term" value="F:carboxyl- or carbamoyltransferase activity"/>
    <property type="evidence" value="ECO:0007669"/>
    <property type="project" value="InterPro"/>
</dbReference>
<dbReference type="PANTHER" id="PTHR42853:SF3">
    <property type="entry name" value="ACETYL-COENZYME A CARBOXYLASE CARBOXYL TRANSFERASE SUBUNIT ALPHA, CHLOROPLASTIC"/>
    <property type="match status" value="1"/>
</dbReference>
<keyword evidence="8" id="KW-0443">Lipid metabolism</keyword>
<evidence type="ECO:0000256" key="9">
    <source>
        <dbReference type="ARBA" id="ARBA00023160"/>
    </source>
</evidence>
<evidence type="ECO:0000313" key="13">
    <source>
        <dbReference type="Proteomes" id="UP000677218"/>
    </source>
</evidence>
<dbReference type="EMBL" id="BMAY01000003">
    <property type="protein sequence ID" value="GFZ26589.1"/>
    <property type="molecule type" value="Genomic_DNA"/>
</dbReference>
<evidence type="ECO:0000256" key="8">
    <source>
        <dbReference type="ARBA" id="ARBA00023098"/>
    </source>
</evidence>
<dbReference type="GO" id="GO:0006633">
    <property type="term" value="P:fatty acid biosynthetic process"/>
    <property type="evidence" value="ECO:0007669"/>
    <property type="project" value="UniProtKB-KW"/>
</dbReference>
<dbReference type="PANTHER" id="PTHR42853">
    <property type="entry name" value="ACETYL-COENZYME A CARBOXYLASE CARBOXYL TRANSFERASE SUBUNIT ALPHA"/>
    <property type="match status" value="1"/>
</dbReference>
<dbReference type="PROSITE" id="PS50989">
    <property type="entry name" value="COA_CT_CTER"/>
    <property type="match status" value="1"/>
</dbReference>
<evidence type="ECO:0000256" key="3">
    <source>
        <dbReference type="ARBA" id="ARBA00022516"/>
    </source>
</evidence>
<dbReference type="GO" id="GO:0003989">
    <property type="term" value="F:acetyl-CoA carboxylase activity"/>
    <property type="evidence" value="ECO:0007669"/>
    <property type="project" value="InterPro"/>
</dbReference>
<keyword evidence="3" id="KW-0444">Lipid biosynthesis</keyword>
<keyword evidence="13" id="KW-1185">Reference proteome</keyword>
<keyword evidence="4 12" id="KW-0808">Transferase</keyword>
<dbReference type="Pfam" id="PF03255">
    <property type="entry name" value="ACCA"/>
    <property type="match status" value="1"/>
</dbReference>
<evidence type="ECO:0000256" key="4">
    <source>
        <dbReference type="ARBA" id="ARBA00022679"/>
    </source>
</evidence>
<dbReference type="InterPro" id="IPR001095">
    <property type="entry name" value="Acetyl_CoA_COase_a_su"/>
</dbReference>
<keyword evidence="6" id="KW-0276">Fatty acid metabolism</keyword>
<evidence type="ECO:0000256" key="7">
    <source>
        <dbReference type="ARBA" id="ARBA00022840"/>
    </source>
</evidence>
<gene>
    <name evidence="12" type="primary">accA</name>
    <name evidence="12" type="ORF">LCB40_04690</name>
</gene>
<dbReference type="EC" id="2.1.3.15" evidence="2"/>
<feature type="domain" description="CoA carboxyltransferase C-terminal" evidence="11">
    <location>
        <begin position="1"/>
        <end position="235"/>
    </location>
</feature>
<sequence>MTKAMEIVKKARSDDKITGRELIAQIFPDFIELHGDRLGSDDPAIIGGLATLNNKAVTVISTDRGHSAQERIARHFGCPTPGGYRKSLRLAKQAAKFHRPIIIFVNTAGAYPGQEAEEQGQGAAIAQNLLQLGNLPVPIITVIFGEGGSGGALALACGDRVLMLTNSTYSVLSPEGFASIMYRDSSKAAQAAEIMQITPESLKKYQVIEEIIPESANHNQTAETVKTVICQQLKELAALTPAELLAKRKQRFRQY</sequence>
<dbReference type="PRINTS" id="PR01069">
    <property type="entry name" value="ACCCTRFRASEA"/>
</dbReference>
<evidence type="ECO:0000256" key="10">
    <source>
        <dbReference type="ARBA" id="ARBA00049152"/>
    </source>
</evidence>
<evidence type="ECO:0000313" key="12">
    <source>
        <dbReference type="EMBL" id="GFZ26589.1"/>
    </source>
</evidence>
<protein>
    <recommendedName>
        <fullName evidence="2">acetyl-CoA carboxytransferase</fullName>
        <ecNumber evidence="2">2.1.3.15</ecNumber>
    </recommendedName>
</protein>
<organism evidence="12 13">
    <name type="scientific">Lactobacillus corticis</name>
    <dbReference type="NCBI Taxonomy" id="2201249"/>
    <lineage>
        <taxon>Bacteria</taxon>
        <taxon>Bacillati</taxon>
        <taxon>Bacillota</taxon>
        <taxon>Bacilli</taxon>
        <taxon>Lactobacillales</taxon>
        <taxon>Lactobacillaceae</taxon>
        <taxon>Lactobacillus</taxon>
    </lineage>
</organism>
<dbReference type="Proteomes" id="UP000677218">
    <property type="component" value="Unassembled WGS sequence"/>
</dbReference>
<evidence type="ECO:0000256" key="5">
    <source>
        <dbReference type="ARBA" id="ARBA00022741"/>
    </source>
</evidence>
<evidence type="ECO:0000259" key="11">
    <source>
        <dbReference type="PROSITE" id="PS50989"/>
    </source>
</evidence>
<accession>A0A916QGJ9</accession>
<dbReference type="AlphaFoldDB" id="A0A916QGJ9"/>
<dbReference type="InterPro" id="IPR011763">
    <property type="entry name" value="COA_CT_C"/>
</dbReference>
<keyword evidence="5" id="KW-0547">Nucleotide-binding</keyword>